<evidence type="ECO:0000313" key="2">
    <source>
        <dbReference type="EMBL" id="KZP03570.1"/>
    </source>
</evidence>
<proteinExistence type="predicted"/>
<gene>
    <name evidence="3" type="ORF">FIBSPDRAFT_862675</name>
    <name evidence="2" type="ORF">FIBSPDRAFT_879341</name>
</gene>
<dbReference type="SUPFAM" id="SSF52218">
    <property type="entry name" value="Flavoproteins"/>
    <property type="match status" value="1"/>
</dbReference>
<dbReference type="EMBL" id="KV417563">
    <property type="protein sequence ID" value="KZP19534.1"/>
    <property type="molecule type" value="Genomic_DNA"/>
</dbReference>
<dbReference type="PANTHER" id="PTHR30543">
    <property type="entry name" value="CHROMATE REDUCTASE"/>
    <property type="match status" value="1"/>
</dbReference>
<dbReference type="GO" id="GO:0005829">
    <property type="term" value="C:cytosol"/>
    <property type="evidence" value="ECO:0007669"/>
    <property type="project" value="TreeGrafter"/>
</dbReference>
<sequence length="224" mass="24070">MPSKVAIILGSSRTNGNAAGMSAWVESLFHKAQSSASADTIASNLPALSIETINPHIAPHPLGPVTDPVMAQMIKDPSRYASAAVREWSTYISSTAAIIILTPQFNWGYPGELKNALDHLYWEWRDKPVLLVTYGGRGGNLCAAQLKQVVAGDPPAHPGGLEMNYVGGVCVPLPREGYIQGDVRVGANGDTNTDEFLKAYEDKMTAALHELINKAHEYSKGKQS</sequence>
<evidence type="ECO:0000313" key="4">
    <source>
        <dbReference type="Proteomes" id="UP000076532"/>
    </source>
</evidence>
<dbReference type="STRING" id="436010.A0A167U402"/>
<evidence type="ECO:0000259" key="1">
    <source>
        <dbReference type="Pfam" id="PF03358"/>
    </source>
</evidence>
<dbReference type="InterPro" id="IPR029039">
    <property type="entry name" value="Flavoprotein-like_sf"/>
</dbReference>
<dbReference type="PANTHER" id="PTHR30543:SF21">
    <property type="entry name" value="NAD(P)H-DEPENDENT FMN REDUCTASE LOT6"/>
    <property type="match status" value="1"/>
</dbReference>
<dbReference type="InterPro" id="IPR050712">
    <property type="entry name" value="NAD(P)H-dep_reductase"/>
</dbReference>
<dbReference type="Pfam" id="PF03358">
    <property type="entry name" value="FMN_red"/>
    <property type="match status" value="1"/>
</dbReference>
<keyword evidence="4" id="KW-1185">Reference proteome</keyword>
<dbReference type="Proteomes" id="UP000076532">
    <property type="component" value="Unassembled WGS sequence"/>
</dbReference>
<feature type="domain" description="NADPH-dependent FMN reductase-like" evidence="1">
    <location>
        <begin position="4"/>
        <end position="151"/>
    </location>
</feature>
<dbReference type="Gene3D" id="3.40.50.360">
    <property type="match status" value="1"/>
</dbReference>
<dbReference type="OrthoDB" id="68575at2759"/>
<dbReference type="GO" id="GO:0010181">
    <property type="term" value="F:FMN binding"/>
    <property type="evidence" value="ECO:0007669"/>
    <property type="project" value="TreeGrafter"/>
</dbReference>
<organism evidence="2 4">
    <name type="scientific">Athelia psychrophila</name>
    <dbReference type="NCBI Taxonomy" id="1759441"/>
    <lineage>
        <taxon>Eukaryota</taxon>
        <taxon>Fungi</taxon>
        <taxon>Dikarya</taxon>
        <taxon>Basidiomycota</taxon>
        <taxon>Agaricomycotina</taxon>
        <taxon>Agaricomycetes</taxon>
        <taxon>Agaricomycetidae</taxon>
        <taxon>Atheliales</taxon>
        <taxon>Atheliaceae</taxon>
        <taxon>Athelia</taxon>
    </lineage>
</organism>
<accession>A0A167U402</accession>
<evidence type="ECO:0000313" key="3">
    <source>
        <dbReference type="EMBL" id="KZP19534.1"/>
    </source>
</evidence>
<protein>
    <submittedName>
        <fullName evidence="2">Flavo protein</fullName>
    </submittedName>
</protein>
<dbReference type="GO" id="GO:0016491">
    <property type="term" value="F:oxidoreductase activity"/>
    <property type="evidence" value="ECO:0007669"/>
    <property type="project" value="InterPro"/>
</dbReference>
<dbReference type="InterPro" id="IPR005025">
    <property type="entry name" value="FMN_Rdtase-like_dom"/>
</dbReference>
<reference evidence="2 4" key="1">
    <citation type="journal article" date="2016" name="Mol. Biol. Evol.">
        <title>Comparative Genomics of Early-Diverging Mushroom-Forming Fungi Provides Insights into the Origins of Lignocellulose Decay Capabilities.</title>
        <authorList>
            <person name="Nagy L.G."/>
            <person name="Riley R."/>
            <person name="Tritt A."/>
            <person name="Adam C."/>
            <person name="Daum C."/>
            <person name="Floudas D."/>
            <person name="Sun H."/>
            <person name="Yadav J.S."/>
            <person name="Pangilinan J."/>
            <person name="Larsson K.H."/>
            <person name="Matsuura K."/>
            <person name="Barry K."/>
            <person name="Labutti K."/>
            <person name="Kuo R."/>
            <person name="Ohm R.A."/>
            <person name="Bhattacharya S.S."/>
            <person name="Shirouzu T."/>
            <person name="Yoshinaga Y."/>
            <person name="Martin F.M."/>
            <person name="Grigoriev I.V."/>
            <person name="Hibbett D.S."/>
        </authorList>
    </citation>
    <scope>NUCLEOTIDE SEQUENCE [LARGE SCALE GENOMIC DNA]</scope>
    <source>
        <strain evidence="2 4">CBS 109695</strain>
    </source>
</reference>
<name>A0A167U402_9AGAM</name>
<dbReference type="EMBL" id="KV418042">
    <property type="protein sequence ID" value="KZP03570.1"/>
    <property type="molecule type" value="Genomic_DNA"/>
</dbReference>
<dbReference type="AlphaFoldDB" id="A0A167U402"/>